<evidence type="ECO:0000256" key="6">
    <source>
        <dbReference type="ARBA" id="ARBA00035166"/>
    </source>
</evidence>
<evidence type="ECO:0000313" key="10">
    <source>
        <dbReference type="EMBL" id="PIR77034.1"/>
    </source>
</evidence>
<evidence type="ECO:0000256" key="4">
    <source>
        <dbReference type="ARBA" id="ARBA00022980"/>
    </source>
</evidence>
<sequence length="128" mass="14592">MRVSGVNIPKQKRILISLQYVYGIGLTRATQILGVAGIDESIRTKDLSRDQEDKIRQIIEKNYTTEGDLRREVSSNIKRLKDIKSYRGSRHAKRLPSRGQRTKRNSRTVRGNVRNRAASGRAKSAQKT</sequence>
<comment type="similarity">
    <text evidence="1 7 8">Belongs to the universal ribosomal protein uS13 family.</text>
</comment>
<accession>A0A2M6NZZ6</accession>
<dbReference type="Gene3D" id="4.10.910.10">
    <property type="entry name" value="30s ribosomal protein s13, domain 2"/>
    <property type="match status" value="1"/>
</dbReference>
<keyword evidence="5 7" id="KW-0687">Ribonucleoprotein</keyword>
<keyword evidence="7" id="KW-0820">tRNA-binding</keyword>
<dbReference type="NCBIfam" id="TIGR03631">
    <property type="entry name" value="uS13_bact"/>
    <property type="match status" value="1"/>
</dbReference>
<dbReference type="InterPro" id="IPR027437">
    <property type="entry name" value="Rbsml_uS13_C"/>
</dbReference>
<reference evidence="11" key="1">
    <citation type="submission" date="2017-09" db="EMBL/GenBank/DDBJ databases">
        <title>Depth-based differentiation of microbial function through sediment-hosted aquifers and enrichment of novel symbionts in the deep terrestrial subsurface.</title>
        <authorList>
            <person name="Probst A.J."/>
            <person name="Ladd B."/>
            <person name="Jarett J.K."/>
            <person name="Geller-Mcgrath D.E."/>
            <person name="Sieber C.M.K."/>
            <person name="Emerson J.B."/>
            <person name="Anantharaman K."/>
            <person name="Thomas B.C."/>
            <person name="Malmstrom R."/>
            <person name="Stieglmeier M."/>
            <person name="Klingl A."/>
            <person name="Woyke T."/>
            <person name="Ryan C.M."/>
            <person name="Banfield J.F."/>
        </authorList>
    </citation>
    <scope>NUCLEOTIDE SEQUENCE [LARGE SCALE GENOMIC DNA]</scope>
</reference>
<evidence type="ECO:0000313" key="11">
    <source>
        <dbReference type="Proteomes" id="UP000228528"/>
    </source>
</evidence>
<dbReference type="SUPFAM" id="SSF46946">
    <property type="entry name" value="S13-like H2TH domain"/>
    <property type="match status" value="1"/>
</dbReference>
<dbReference type="Pfam" id="PF00416">
    <property type="entry name" value="Ribosomal_S13"/>
    <property type="match status" value="1"/>
</dbReference>
<dbReference type="GO" id="GO:0006412">
    <property type="term" value="P:translation"/>
    <property type="evidence" value="ECO:0007669"/>
    <property type="project" value="UniProtKB-UniRule"/>
</dbReference>
<evidence type="ECO:0000256" key="3">
    <source>
        <dbReference type="ARBA" id="ARBA00022884"/>
    </source>
</evidence>
<comment type="function">
    <text evidence="7">Located at the top of the head of the 30S subunit, it contacts several helices of the 16S rRNA. In the 70S ribosome it contacts the 23S rRNA (bridge B1a) and protein L5 of the 50S subunit (bridge B1b), connecting the 2 subunits; these bridges are implicated in subunit movement. Contacts the tRNAs in the A and P-sites.</text>
</comment>
<name>A0A2M6NZZ6_9BACT</name>
<evidence type="ECO:0000256" key="1">
    <source>
        <dbReference type="ARBA" id="ARBA00008080"/>
    </source>
</evidence>
<dbReference type="PANTHER" id="PTHR10871">
    <property type="entry name" value="30S RIBOSOMAL PROTEIN S13/40S RIBOSOMAL PROTEIN S18"/>
    <property type="match status" value="1"/>
</dbReference>
<proteinExistence type="inferred from homology"/>
<dbReference type="PIRSF" id="PIRSF002134">
    <property type="entry name" value="Ribosomal_S13"/>
    <property type="match status" value="1"/>
</dbReference>
<comment type="subunit">
    <text evidence="7">Part of the 30S ribosomal subunit. Forms a loose heterodimer with protein S19. Forms two bridges to the 50S subunit in the 70S ribosome.</text>
</comment>
<dbReference type="InterPro" id="IPR001892">
    <property type="entry name" value="Ribosomal_uS13"/>
</dbReference>
<dbReference type="GO" id="GO:0015935">
    <property type="term" value="C:small ribosomal subunit"/>
    <property type="evidence" value="ECO:0007669"/>
    <property type="project" value="TreeGrafter"/>
</dbReference>
<evidence type="ECO:0000256" key="7">
    <source>
        <dbReference type="HAMAP-Rule" id="MF_01315"/>
    </source>
</evidence>
<feature type="region of interest" description="Disordered" evidence="9">
    <location>
        <begin position="80"/>
        <end position="128"/>
    </location>
</feature>
<protein>
    <recommendedName>
        <fullName evidence="6 7">Small ribosomal subunit protein uS13</fullName>
    </recommendedName>
</protein>
<gene>
    <name evidence="7" type="primary">rpsM</name>
    <name evidence="10" type="ORF">COU30_04635</name>
</gene>
<keyword evidence="3 7" id="KW-0694">RNA-binding</keyword>
<dbReference type="FunFam" id="1.10.8.50:FF:000001">
    <property type="entry name" value="30S ribosomal protein S13"/>
    <property type="match status" value="1"/>
</dbReference>
<dbReference type="GO" id="GO:0019843">
    <property type="term" value="F:rRNA binding"/>
    <property type="evidence" value="ECO:0007669"/>
    <property type="project" value="UniProtKB-UniRule"/>
</dbReference>
<dbReference type="InterPro" id="IPR010979">
    <property type="entry name" value="Ribosomal_uS13-like_H2TH"/>
</dbReference>
<keyword evidence="4 7" id="KW-0689">Ribosomal protein</keyword>
<dbReference type="AlphaFoldDB" id="A0A2M6NZZ6"/>
<dbReference type="PROSITE" id="PS50159">
    <property type="entry name" value="RIBOSOMAL_S13_2"/>
    <property type="match status" value="1"/>
</dbReference>
<dbReference type="GO" id="GO:0005829">
    <property type="term" value="C:cytosol"/>
    <property type="evidence" value="ECO:0007669"/>
    <property type="project" value="TreeGrafter"/>
</dbReference>
<comment type="caution">
    <text evidence="10">The sequence shown here is derived from an EMBL/GenBank/DDBJ whole genome shotgun (WGS) entry which is preliminary data.</text>
</comment>
<dbReference type="HAMAP" id="MF_01315">
    <property type="entry name" value="Ribosomal_uS13"/>
    <property type="match status" value="1"/>
</dbReference>
<dbReference type="Gene3D" id="1.10.8.50">
    <property type="match status" value="1"/>
</dbReference>
<evidence type="ECO:0000256" key="9">
    <source>
        <dbReference type="SAM" id="MobiDB-lite"/>
    </source>
</evidence>
<dbReference type="Proteomes" id="UP000228528">
    <property type="component" value="Unassembled WGS sequence"/>
</dbReference>
<dbReference type="GO" id="GO:0000049">
    <property type="term" value="F:tRNA binding"/>
    <property type="evidence" value="ECO:0007669"/>
    <property type="project" value="UniProtKB-UniRule"/>
</dbReference>
<evidence type="ECO:0000256" key="5">
    <source>
        <dbReference type="ARBA" id="ARBA00023274"/>
    </source>
</evidence>
<dbReference type="GO" id="GO:0003735">
    <property type="term" value="F:structural constituent of ribosome"/>
    <property type="evidence" value="ECO:0007669"/>
    <property type="project" value="InterPro"/>
</dbReference>
<feature type="compositionally biased region" description="Basic residues" evidence="9">
    <location>
        <begin position="87"/>
        <end position="107"/>
    </location>
</feature>
<keyword evidence="2 7" id="KW-0699">rRNA-binding</keyword>
<dbReference type="EMBL" id="PFBW01000196">
    <property type="protein sequence ID" value="PIR77034.1"/>
    <property type="molecule type" value="Genomic_DNA"/>
</dbReference>
<dbReference type="InterPro" id="IPR019980">
    <property type="entry name" value="Ribosomal_uS13_bac-type"/>
</dbReference>
<dbReference type="PANTHER" id="PTHR10871:SF1">
    <property type="entry name" value="SMALL RIBOSOMAL SUBUNIT PROTEIN US13M"/>
    <property type="match status" value="1"/>
</dbReference>
<evidence type="ECO:0000256" key="8">
    <source>
        <dbReference type="RuleBase" id="RU003830"/>
    </source>
</evidence>
<organism evidence="10 11">
    <name type="scientific">Candidatus Magasanikbacteria bacterium CG10_big_fil_rev_8_21_14_0_10_38_6</name>
    <dbReference type="NCBI Taxonomy" id="1974647"/>
    <lineage>
        <taxon>Bacteria</taxon>
        <taxon>Candidatus Magasanikiibacteriota</taxon>
    </lineage>
</organism>
<evidence type="ECO:0000256" key="2">
    <source>
        <dbReference type="ARBA" id="ARBA00022730"/>
    </source>
</evidence>